<reference evidence="2" key="1">
    <citation type="submission" date="2022-11" db="EMBL/GenBank/DDBJ databases">
        <title>Centuries of genome instability and evolution in soft-shell clam transmissible cancer (bioRxiv).</title>
        <authorList>
            <person name="Hart S.F.M."/>
            <person name="Yonemitsu M.A."/>
            <person name="Giersch R.M."/>
            <person name="Beal B.F."/>
            <person name="Arriagada G."/>
            <person name="Davis B.W."/>
            <person name="Ostrander E.A."/>
            <person name="Goff S.P."/>
            <person name="Metzger M.J."/>
        </authorList>
    </citation>
    <scope>NUCLEOTIDE SEQUENCE</scope>
    <source>
        <strain evidence="2">MELC-2E11</strain>
        <tissue evidence="2">Siphon/mantle</tissue>
    </source>
</reference>
<proteinExistence type="predicted"/>
<evidence type="ECO:0000313" key="3">
    <source>
        <dbReference type="Proteomes" id="UP001164746"/>
    </source>
</evidence>
<name>A0ABY7EKA9_MYAAR</name>
<evidence type="ECO:0000313" key="2">
    <source>
        <dbReference type="EMBL" id="WAR10428.1"/>
    </source>
</evidence>
<protein>
    <submittedName>
        <fullName evidence="2">Uncharacterized protein</fullName>
    </submittedName>
</protein>
<accession>A0ABY7EKA9</accession>
<feature type="region of interest" description="Disordered" evidence="1">
    <location>
        <begin position="1"/>
        <end position="20"/>
    </location>
</feature>
<gene>
    <name evidence="2" type="ORF">MAR_035504</name>
</gene>
<sequence length="164" mass="18737">MEGPNRLAQPPGGIGREPRQVNIEHLMSSPRKPIEIQMNSDEDFGFGDRKTDLDFPLDVPGPHAEFRFPAKPDPELLKHRSDFDTDSDAGFRQTSSDWDKETIIKAFYPDQPLPAIFGSIQVQLLPRTIQQRNGQPITLAEAPTLILLRIKREIKKKNKKKERE</sequence>
<evidence type="ECO:0000256" key="1">
    <source>
        <dbReference type="SAM" id="MobiDB-lite"/>
    </source>
</evidence>
<feature type="region of interest" description="Disordered" evidence="1">
    <location>
        <begin position="41"/>
        <end position="60"/>
    </location>
</feature>
<dbReference type="Proteomes" id="UP001164746">
    <property type="component" value="Chromosome 7"/>
</dbReference>
<dbReference type="EMBL" id="CP111018">
    <property type="protein sequence ID" value="WAR10428.1"/>
    <property type="molecule type" value="Genomic_DNA"/>
</dbReference>
<organism evidence="2 3">
    <name type="scientific">Mya arenaria</name>
    <name type="common">Soft-shell clam</name>
    <dbReference type="NCBI Taxonomy" id="6604"/>
    <lineage>
        <taxon>Eukaryota</taxon>
        <taxon>Metazoa</taxon>
        <taxon>Spiralia</taxon>
        <taxon>Lophotrochozoa</taxon>
        <taxon>Mollusca</taxon>
        <taxon>Bivalvia</taxon>
        <taxon>Autobranchia</taxon>
        <taxon>Heteroconchia</taxon>
        <taxon>Euheterodonta</taxon>
        <taxon>Imparidentia</taxon>
        <taxon>Neoheterodontei</taxon>
        <taxon>Myida</taxon>
        <taxon>Myoidea</taxon>
        <taxon>Myidae</taxon>
        <taxon>Mya</taxon>
    </lineage>
</organism>
<keyword evidence="3" id="KW-1185">Reference proteome</keyword>